<dbReference type="EMBL" id="JAWWMZ010000016">
    <property type="protein sequence ID" value="MDX4957237.1"/>
    <property type="molecule type" value="Genomic_DNA"/>
</dbReference>
<evidence type="ECO:0000259" key="1">
    <source>
        <dbReference type="Pfam" id="PF04466"/>
    </source>
</evidence>
<proteinExistence type="predicted"/>
<name>A0AAJ2VFT7_DELAC</name>
<sequence>MAIEIPTKLKPLLEPKRYKVLHGGRGSGKSWGVARVLLLLAAQKPLRILCTREVQKSIKDSVHRLLSDQIQAMGLGRFFEVLETEIRGRNGSLFLFAGLAQHTVESIKSFEGCDICWVEEAQTVTKRSWDILAPTIRKAGSEIWVTFNPDMETDETYQRFVMHARDDSFVRQVNWKDNPWFGAELEKERQDTLRRDPDNYDNIWEGKPKRVSEGAIYRHEITRLYDEKRVRFVPYDPLLSVHTVWDLGWNDAMTIGFWQRSGAEVRCIDYIEDSHHTLDWYVAEIEKRPYRIGTYFIPHDGRARNIQTGKSTEEALQAMGKNVVVLGQLDQEEGIKAARLMFPRVFFDEDKTVRLLECLKRYQRSINQQTREPGAPLHDEFSHGADMFRYAAMAVDEMGNAAASKPIAYKRRMLA</sequence>
<comment type="caution">
    <text evidence="2">The sequence shown here is derived from an EMBL/GenBank/DDBJ whole genome shotgun (WGS) entry which is preliminary data.</text>
</comment>
<evidence type="ECO:0000313" key="2">
    <source>
        <dbReference type="EMBL" id="MDX4957237.1"/>
    </source>
</evidence>
<protein>
    <submittedName>
        <fullName evidence="2">PBSX family phage terminase large subunit</fullName>
    </submittedName>
</protein>
<dbReference type="Gene3D" id="3.40.50.300">
    <property type="entry name" value="P-loop containing nucleotide triphosphate hydrolases"/>
    <property type="match status" value="1"/>
</dbReference>
<dbReference type="RefSeq" id="WP_319076703.1">
    <property type="nucleotide sequence ID" value="NZ_JAWWMZ010000016.1"/>
</dbReference>
<dbReference type="Proteomes" id="UP001287445">
    <property type="component" value="Unassembled WGS sequence"/>
</dbReference>
<dbReference type="InterPro" id="IPR027417">
    <property type="entry name" value="P-loop_NTPase"/>
</dbReference>
<evidence type="ECO:0000313" key="3">
    <source>
        <dbReference type="Proteomes" id="UP001287445"/>
    </source>
</evidence>
<dbReference type="PANTHER" id="PTHR39184">
    <property type="match status" value="1"/>
</dbReference>
<dbReference type="Pfam" id="PF04466">
    <property type="entry name" value="Terminase_3"/>
    <property type="match status" value="1"/>
</dbReference>
<dbReference type="Gene3D" id="3.30.420.280">
    <property type="match status" value="1"/>
</dbReference>
<gene>
    <name evidence="2" type="ORF">SGN30_27790</name>
</gene>
<dbReference type="InterPro" id="IPR006437">
    <property type="entry name" value="Phage_terminase_lsu"/>
</dbReference>
<dbReference type="NCBIfam" id="TIGR01547">
    <property type="entry name" value="phage_term_2"/>
    <property type="match status" value="1"/>
</dbReference>
<dbReference type="AlphaFoldDB" id="A0AAJ2VFT7"/>
<organism evidence="2 3">
    <name type="scientific">Delftia acidovorans</name>
    <name type="common">Pseudomonas acidovorans</name>
    <name type="synonym">Comamonas acidovorans</name>
    <dbReference type="NCBI Taxonomy" id="80866"/>
    <lineage>
        <taxon>Bacteria</taxon>
        <taxon>Pseudomonadati</taxon>
        <taxon>Pseudomonadota</taxon>
        <taxon>Betaproteobacteria</taxon>
        <taxon>Burkholderiales</taxon>
        <taxon>Comamonadaceae</taxon>
        <taxon>Delftia</taxon>
    </lineage>
</organism>
<dbReference type="PANTHER" id="PTHR39184:SF1">
    <property type="entry name" value="PBSX PHAGE TERMINASE LARGE SUBUNIT"/>
    <property type="match status" value="1"/>
</dbReference>
<dbReference type="InterPro" id="IPR052380">
    <property type="entry name" value="Viral_DNA_packaging_terminase"/>
</dbReference>
<feature type="domain" description="Phage terminase large subunit N-terminal" evidence="1">
    <location>
        <begin position="16"/>
        <end position="206"/>
    </location>
</feature>
<dbReference type="InterPro" id="IPR035412">
    <property type="entry name" value="Terminase_L_N"/>
</dbReference>
<reference evidence="2" key="1">
    <citation type="submission" date="2023-11" db="EMBL/GenBank/DDBJ databases">
        <title>Identification and selenium tolerance of Delftia acidovorans R3-25.</title>
        <authorList>
            <person name="Zhang S."/>
            <person name="Liu Y."/>
            <person name="Guo Y."/>
        </authorList>
    </citation>
    <scope>NUCLEOTIDE SEQUENCE</scope>
    <source>
        <strain evidence="2">R3-25</strain>
    </source>
</reference>
<accession>A0AAJ2VFT7</accession>